<keyword evidence="3" id="KW-1185">Reference proteome</keyword>
<evidence type="ECO:0000313" key="2">
    <source>
        <dbReference type="EMBL" id="GID61635.1"/>
    </source>
</evidence>
<name>A0ABQ3XT76_9ACTN</name>
<dbReference type="Proteomes" id="UP000612282">
    <property type="component" value="Unassembled WGS sequence"/>
</dbReference>
<dbReference type="EMBL" id="BOMG01000131">
    <property type="protein sequence ID" value="GID61635.1"/>
    <property type="molecule type" value="Genomic_DNA"/>
</dbReference>
<feature type="chain" id="PRO_5047050003" evidence="1">
    <location>
        <begin position="35"/>
        <end position="160"/>
    </location>
</feature>
<reference evidence="2 3" key="1">
    <citation type="submission" date="2021-01" db="EMBL/GenBank/DDBJ databases">
        <title>Whole genome shotgun sequence of Actinoplanes couchii NBRC 106145.</title>
        <authorList>
            <person name="Komaki H."/>
            <person name="Tamura T."/>
        </authorList>
    </citation>
    <scope>NUCLEOTIDE SEQUENCE [LARGE SCALE GENOMIC DNA]</scope>
    <source>
        <strain evidence="2 3">NBRC 106145</strain>
    </source>
</reference>
<proteinExistence type="predicted"/>
<feature type="signal peptide" evidence="1">
    <location>
        <begin position="1"/>
        <end position="34"/>
    </location>
</feature>
<evidence type="ECO:0000256" key="1">
    <source>
        <dbReference type="SAM" id="SignalP"/>
    </source>
</evidence>
<gene>
    <name evidence="2" type="ORF">Aco03nite_100390</name>
</gene>
<keyword evidence="1" id="KW-0732">Signal</keyword>
<comment type="caution">
    <text evidence="2">The sequence shown here is derived from an EMBL/GenBank/DDBJ whole genome shotgun (WGS) entry which is preliminary data.</text>
</comment>
<accession>A0ABQ3XT76</accession>
<protein>
    <submittedName>
        <fullName evidence="2">Uncharacterized protein</fullName>
    </submittedName>
</protein>
<evidence type="ECO:0000313" key="3">
    <source>
        <dbReference type="Proteomes" id="UP000612282"/>
    </source>
</evidence>
<sequence>MRSMSMLQIIGGVAAAGVVAAGTSALTATGVSFAGTGTGTATQYVGGQVTQTVSGGASITAVNYTTSPGGDQITAIQVSVANANGAYLQVTPGGGSLTTANEWYCTGDVAASVGHATAPKVHLNAGPATVSCITADSASAHAAAGYYSGLTSVQLDVTNS</sequence>
<organism evidence="2 3">
    <name type="scientific">Actinoplanes couchii</name>
    <dbReference type="NCBI Taxonomy" id="403638"/>
    <lineage>
        <taxon>Bacteria</taxon>
        <taxon>Bacillati</taxon>
        <taxon>Actinomycetota</taxon>
        <taxon>Actinomycetes</taxon>
        <taxon>Micromonosporales</taxon>
        <taxon>Micromonosporaceae</taxon>
        <taxon>Actinoplanes</taxon>
    </lineage>
</organism>
<dbReference type="RefSeq" id="WP_203809804.1">
    <property type="nucleotide sequence ID" value="NZ_BAAAQE010000002.1"/>
</dbReference>